<dbReference type="Pfam" id="PF05461">
    <property type="entry name" value="ApoL"/>
    <property type="match status" value="1"/>
</dbReference>
<dbReference type="Proteomes" id="UP000002494">
    <property type="component" value="Chromosome 7"/>
</dbReference>
<dbReference type="PANTHER" id="PTHR14096">
    <property type="entry name" value="APOLIPOPROTEIN L"/>
    <property type="match status" value="1"/>
</dbReference>
<dbReference type="Ensembl" id="ENSRNOT00000156831.1">
    <property type="protein sequence ID" value="ENSRNOP00000111373.1"/>
    <property type="gene ID" value="ENSRNOG00000081988.1"/>
</dbReference>
<keyword evidence="3" id="KW-1185">Reference proteome</keyword>
<evidence type="ECO:0000256" key="1">
    <source>
        <dbReference type="ARBA" id="ARBA00010090"/>
    </source>
</evidence>
<evidence type="ECO:0000313" key="2">
    <source>
        <dbReference type="Ensembl" id="ENSRNOP00000111373.1"/>
    </source>
</evidence>
<gene>
    <name evidence="2" type="primary">Apol11a</name>
</gene>
<reference evidence="2" key="1">
    <citation type="submission" date="2024-01" db="EMBL/GenBank/DDBJ databases">
        <title>GRCr8: a new rat reference genome assembly contstructed from accurate long reads and long range scaffolding.</title>
        <authorList>
            <person name="Doris P.A."/>
            <person name="Kalbfleisch T."/>
            <person name="Li K."/>
            <person name="Howe K."/>
            <person name="Wood J."/>
        </authorList>
    </citation>
    <scope>NUCLEOTIDE SEQUENCE [LARGE SCALE GENOMIC DNA]</scope>
    <source>
        <strain evidence="2">Brown Norway</strain>
    </source>
</reference>
<dbReference type="GeneTree" id="ENSGT01030000234599"/>
<dbReference type="PANTHER" id="PTHR14096:SF35">
    <property type="entry name" value="APOLIPOPROTEIN L 10A-RELATED"/>
    <property type="match status" value="1"/>
</dbReference>
<accession>A0ABK0LK92</accession>
<sequence>MAEEQGGPGRHRAGCVLRSHMPELFLSLSCTGYIMPRACAWLSLRRAAGDWIHTAKDSRDTSKLAYRKIPCPDTCRTVRSPMAHALDRAAVSKVARRSVEELTDFLTEVLCKRDLKSLITEDGVWKGFVEAAELSSEEEAALYDALKEHLQQHPTDENDGPQREQEKERFLRVFPQLKKKLEDHIKKLRDLADHLDQVHHGCTISNVVSSSVSTVSGILGLVLLPFTGGASLILSATAVGLGVTASVNGLVTNIVEESIKLSDESEASRLVGASMDVLGEILKITPKITIKLYNTGKELVEAFKTLRDQIRAIRRARSISQGAAAARSLTSTGRGSVQSVSTTRGARFGAAGVTSFFLAWDVYHLVADSMDLYDGAKTESAGALRELCHKLDDKVK</sequence>
<comment type="similarity">
    <text evidence="1">Belongs to the apolipoprotein L family.</text>
</comment>
<proteinExistence type="inferred from homology"/>
<reference evidence="2" key="3">
    <citation type="submission" date="2025-09" db="UniProtKB">
        <authorList>
            <consortium name="Ensembl"/>
        </authorList>
    </citation>
    <scope>IDENTIFICATION</scope>
    <source>
        <strain evidence="2">Brown Norway</strain>
    </source>
</reference>
<name>A0ABK0LK92_RAT</name>
<reference evidence="2" key="2">
    <citation type="submission" date="2025-08" db="UniProtKB">
        <authorList>
            <consortium name="Ensembl"/>
        </authorList>
    </citation>
    <scope>IDENTIFICATION</scope>
    <source>
        <strain evidence="2">Brown Norway</strain>
    </source>
</reference>
<organism evidence="2 3">
    <name type="scientific">Rattus norvegicus</name>
    <name type="common">Rat</name>
    <dbReference type="NCBI Taxonomy" id="10116"/>
    <lineage>
        <taxon>Eukaryota</taxon>
        <taxon>Metazoa</taxon>
        <taxon>Chordata</taxon>
        <taxon>Craniata</taxon>
        <taxon>Vertebrata</taxon>
        <taxon>Euteleostomi</taxon>
        <taxon>Mammalia</taxon>
        <taxon>Eutheria</taxon>
        <taxon>Euarchontoglires</taxon>
        <taxon>Glires</taxon>
        <taxon>Rodentia</taxon>
        <taxon>Myomorpha</taxon>
        <taxon>Muroidea</taxon>
        <taxon>Muridae</taxon>
        <taxon>Murinae</taxon>
        <taxon>Rattus</taxon>
    </lineage>
</organism>
<evidence type="ECO:0000313" key="3">
    <source>
        <dbReference type="Proteomes" id="UP000002494"/>
    </source>
</evidence>
<dbReference type="InterPro" id="IPR008405">
    <property type="entry name" value="ApoL"/>
</dbReference>
<protein>
    <submittedName>
        <fullName evidence="2">Uncharacterized protein</fullName>
    </submittedName>
</protein>